<feature type="compositionally biased region" description="Low complexity" evidence="8">
    <location>
        <begin position="47"/>
        <end position="62"/>
    </location>
</feature>
<dbReference type="EnsemblMetazoa" id="AQUA010265-RA">
    <property type="protein sequence ID" value="AQUA010265-PA"/>
    <property type="gene ID" value="AQUA010265"/>
</dbReference>
<feature type="region of interest" description="Disordered" evidence="8">
    <location>
        <begin position="136"/>
        <end position="156"/>
    </location>
</feature>
<feature type="compositionally biased region" description="Polar residues" evidence="8">
    <location>
        <begin position="269"/>
        <end position="279"/>
    </location>
</feature>
<keyword evidence="2" id="KW-0217">Developmental protein</keyword>
<reference evidence="10" key="1">
    <citation type="submission" date="2020-05" db="UniProtKB">
        <authorList>
            <consortium name="EnsemblMetazoa"/>
        </authorList>
    </citation>
    <scope>IDENTIFICATION</scope>
    <source>
        <strain evidence="10">SANGQUA</strain>
    </source>
</reference>
<evidence type="ECO:0000259" key="9">
    <source>
        <dbReference type="PROSITE" id="PS50071"/>
    </source>
</evidence>
<feature type="domain" description="Homeobox" evidence="9">
    <location>
        <begin position="148"/>
        <end position="208"/>
    </location>
</feature>
<evidence type="ECO:0000256" key="7">
    <source>
        <dbReference type="RuleBase" id="RU000682"/>
    </source>
</evidence>
<dbReference type="CDD" id="cd00086">
    <property type="entry name" value="homeodomain"/>
    <property type="match status" value="1"/>
</dbReference>
<dbReference type="GO" id="GO:0000978">
    <property type="term" value="F:RNA polymerase II cis-regulatory region sequence-specific DNA binding"/>
    <property type="evidence" value="ECO:0007669"/>
    <property type="project" value="TreeGrafter"/>
</dbReference>
<dbReference type="Proteomes" id="UP000076407">
    <property type="component" value="Unassembled WGS sequence"/>
</dbReference>
<dbReference type="Pfam" id="PF00046">
    <property type="entry name" value="Homeodomain"/>
    <property type="match status" value="1"/>
</dbReference>
<dbReference type="GO" id="GO:0030154">
    <property type="term" value="P:cell differentiation"/>
    <property type="evidence" value="ECO:0007669"/>
    <property type="project" value="TreeGrafter"/>
</dbReference>
<keyword evidence="3 6" id="KW-0238">DNA-binding</keyword>
<proteinExistence type="predicted"/>
<feature type="region of interest" description="Disordered" evidence="8">
    <location>
        <begin position="33"/>
        <end position="93"/>
    </location>
</feature>
<dbReference type="InterPro" id="IPR009057">
    <property type="entry name" value="Homeodomain-like_sf"/>
</dbReference>
<evidence type="ECO:0000256" key="8">
    <source>
        <dbReference type="SAM" id="MobiDB-lite"/>
    </source>
</evidence>
<keyword evidence="5 6" id="KW-0539">Nucleus</keyword>
<evidence type="ECO:0000313" key="10">
    <source>
        <dbReference type="EnsemblMetazoa" id="AQUA010265-PA"/>
    </source>
</evidence>
<dbReference type="PANTHER" id="PTHR24340:SF41">
    <property type="entry name" value="MUSCLE-SPECIFIC HOMEOBOX PROTEIN TINMAN-RELATED"/>
    <property type="match status" value="1"/>
</dbReference>
<evidence type="ECO:0000256" key="2">
    <source>
        <dbReference type="ARBA" id="ARBA00022473"/>
    </source>
</evidence>
<dbReference type="InterPro" id="IPR001356">
    <property type="entry name" value="HD"/>
</dbReference>
<keyword evidence="4 6" id="KW-0371">Homeobox</keyword>
<dbReference type="InterPro" id="IPR017970">
    <property type="entry name" value="Homeobox_CS"/>
</dbReference>
<dbReference type="InterPro" id="IPR050394">
    <property type="entry name" value="Homeobox_NK-like"/>
</dbReference>
<evidence type="ECO:0000256" key="6">
    <source>
        <dbReference type="PROSITE-ProRule" id="PRU00108"/>
    </source>
</evidence>
<dbReference type="VEuPathDB" id="VectorBase:AQUA010265"/>
<keyword evidence="11" id="KW-1185">Reference proteome</keyword>
<dbReference type="PROSITE" id="PS50071">
    <property type="entry name" value="HOMEOBOX_2"/>
    <property type="match status" value="1"/>
</dbReference>
<dbReference type="SMART" id="SM00389">
    <property type="entry name" value="HOX"/>
    <property type="match status" value="1"/>
</dbReference>
<comment type="subcellular location">
    <subcellularLocation>
        <location evidence="1 6 7">Nucleus</location>
    </subcellularLocation>
</comment>
<feature type="compositionally biased region" description="Low complexity" evidence="8">
    <location>
        <begin position="246"/>
        <end position="267"/>
    </location>
</feature>
<dbReference type="GO" id="GO:0005634">
    <property type="term" value="C:nucleus"/>
    <property type="evidence" value="ECO:0007669"/>
    <property type="project" value="UniProtKB-SubCell"/>
</dbReference>
<dbReference type="PANTHER" id="PTHR24340">
    <property type="entry name" value="HOMEOBOX PROTEIN NKX"/>
    <property type="match status" value="1"/>
</dbReference>
<name>A0A182XK77_ANOQN</name>
<dbReference type="Gene3D" id="1.10.10.60">
    <property type="entry name" value="Homeodomain-like"/>
    <property type="match status" value="1"/>
</dbReference>
<evidence type="ECO:0000256" key="5">
    <source>
        <dbReference type="ARBA" id="ARBA00023242"/>
    </source>
</evidence>
<evidence type="ECO:0000256" key="1">
    <source>
        <dbReference type="ARBA" id="ARBA00004123"/>
    </source>
</evidence>
<protein>
    <recommendedName>
        <fullName evidence="9">Homeobox domain-containing protein</fullName>
    </recommendedName>
</protein>
<dbReference type="GO" id="GO:0000981">
    <property type="term" value="F:DNA-binding transcription factor activity, RNA polymerase II-specific"/>
    <property type="evidence" value="ECO:0007669"/>
    <property type="project" value="InterPro"/>
</dbReference>
<evidence type="ECO:0000313" key="11">
    <source>
        <dbReference type="Proteomes" id="UP000076407"/>
    </source>
</evidence>
<accession>A0A182XK77</accession>
<dbReference type="AlphaFoldDB" id="A0A182XK77"/>
<feature type="region of interest" description="Disordered" evidence="8">
    <location>
        <begin position="243"/>
        <end position="279"/>
    </location>
</feature>
<evidence type="ECO:0000256" key="3">
    <source>
        <dbReference type="ARBA" id="ARBA00023125"/>
    </source>
</evidence>
<evidence type="ECO:0000256" key="4">
    <source>
        <dbReference type="ARBA" id="ARBA00023155"/>
    </source>
</evidence>
<feature type="DNA-binding region" description="Homeobox" evidence="6">
    <location>
        <begin position="150"/>
        <end position="209"/>
    </location>
</feature>
<feature type="region of interest" description="Disordered" evidence="8">
    <location>
        <begin position="203"/>
        <end position="229"/>
    </location>
</feature>
<dbReference type="STRING" id="34691.A0A182XK77"/>
<dbReference type="SUPFAM" id="SSF46689">
    <property type="entry name" value="Homeodomain-like"/>
    <property type="match status" value="1"/>
</dbReference>
<dbReference type="PROSITE" id="PS00027">
    <property type="entry name" value="HOMEOBOX_1"/>
    <property type="match status" value="1"/>
</dbReference>
<organism evidence="10 11">
    <name type="scientific">Anopheles quadriannulatus</name>
    <name type="common">Mosquito</name>
    <dbReference type="NCBI Taxonomy" id="34691"/>
    <lineage>
        <taxon>Eukaryota</taxon>
        <taxon>Metazoa</taxon>
        <taxon>Ecdysozoa</taxon>
        <taxon>Arthropoda</taxon>
        <taxon>Hexapoda</taxon>
        <taxon>Insecta</taxon>
        <taxon>Pterygota</taxon>
        <taxon>Neoptera</taxon>
        <taxon>Endopterygota</taxon>
        <taxon>Diptera</taxon>
        <taxon>Nematocera</taxon>
        <taxon>Culicoidea</taxon>
        <taxon>Culicidae</taxon>
        <taxon>Anophelinae</taxon>
        <taxon>Anopheles</taxon>
    </lineage>
</organism>
<sequence length="279" mass="30435">MAASSCKSVPPLRQSDFSIEHILTRAGERYSKRRKLSNEVGGCRNCCSTNSSSSSSNSSPRSVRSEEGEGDDNDNGGRLRDEPGTEADEELDEEIDVGQSVMQHPGQEAGFLPTAPSCGMPTFDWLYYTRYHPPKLPRPQKTGPVKRTPGRLPRVPFTPAQLSALEDAYKVSTYLSSEEANQLAYSLELTNTRVKIWFQNRRARDRREKREASLMTSGGAATFTSESHPTHCTLLPPLYATVGSAASGSRTGSHPSSPSSVEASAGGRQSRSPTTDRSY</sequence>
<feature type="compositionally biased region" description="Acidic residues" evidence="8">
    <location>
        <begin position="84"/>
        <end position="93"/>
    </location>
</feature>